<evidence type="ECO:0000313" key="1">
    <source>
        <dbReference type="EMBL" id="OUM22670.1"/>
    </source>
</evidence>
<sequence length="209" mass="24130">MQITYSHIKQVKRLAKELKQAHPTLKLSQRQDIAAVQVLGVRNFHEAARRYDHWLMLHVSVSPDPYGASKCTVCDFTFAADLKEDRDAHREVHEKLYEAGEALGYFPANILQREKMKSEGRKQALSNESLEIRIEGVLLALRGWFDRSLNNAISGEYWRKHPSFELYVSMILDTLSHLYAELIPVLKARYGYRPGEISPGNSNWYPKSR</sequence>
<gene>
    <name evidence="1" type="ORF">B8W72_29935</name>
</gene>
<accession>A0A1Y3KFB8</accession>
<comment type="caution">
    <text evidence="1">The sequence shown here is derived from an EMBL/GenBank/DDBJ whole genome shotgun (WGS) entry which is preliminary data.</text>
</comment>
<protein>
    <submittedName>
        <fullName evidence="1">Uncharacterized protein</fullName>
    </submittedName>
</protein>
<evidence type="ECO:0000313" key="2">
    <source>
        <dbReference type="Proteomes" id="UP000196082"/>
    </source>
</evidence>
<organism evidence="1 2">
    <name type="scientific">Pseudomonas putida</name>
    <name type="common">Arthrobacter siderocapsulatus</name>
    <dbReference type="NCBI Taxonomy" id="303"/>
    <lineage>
        <taxon>Bacteria</taxon>
        <taxon>Pseudomonadati</taxon>
        <taxon>Pseudomonadota</taxon>
        <taxon>Gammaproteobacteria</taxon>
        <taxon>Pseudomonadales</taxon>
        <taxon>Pseudomonadaceae</taxon>
        <taxon>Pseudomonas</taxon>
    </lineage>
</organism>
<dbReference type="AlphaFoldDB" id="A0A1Y3KFB8"/>
<dbReference type="EMBL" id="NFSB01000091">
    <property type="protein sequence ID" value="OUM22670.1"/>
    <property type="molecule type" value="Genomic_DNA"/>
</dbReference>
<dbReference type="RefSeq" id="WP_086979358.1">
    <property type="nucleotide sequence ID" value="NZ_NFSB01000091.1"/>
</dbReference>
<reference evidence="1 2" key="1">
    <citation type="submission" date="2017-05" db="EMBL/GenBank/DDBJ databases">
        <title>Whole genome sequence of Pseudomonas putida isolate 1312 commercialized as a biostimulant.</title>
        <authorList>
            <person name="Crovadore J."/>
            <person name="Blanc P."/>
            <person name="Chablais R."/>
            <person name="Cochard B."/>
            <person name="Grizard D."/>
            <person name="Lefort F."/>
        </authorList>
    </citation>
    <scope>NUCLEOTIDE SEQUENCE [LARGE SCALE GENOMIC DNA]</scope>
    <source>
        <strain evidence="1 2">1312</strain>
    </source>
</reference>
<dbReference type="Proteomes" id="UP000196082">
    <property type="component" value="Unassembled WGS sequence"/>
</dbReference>
<proteinExistence type="predicted"/>
<name>A0A1Y3KFB8_PSEPU</name>